<reference evidence="5" key="1">
    <citation type="submission" date="2025-08" db="UniProtKB">
        <authorList>
            <consortium name="RefSeq"/>
        </authorList>
    </citation>
    <scope>IDENTIFICATION</scope>
    <source>
        <tissue evidence="5">Muscle</tissue>
    </source>
</reference>
<keyword evidence="2" id="KW-0067">ATP-binding</keyword>
<feature type="domain" description="Protein kinase" evidence="3">
    <location>
        <begin position="1"/>
        <end position="142"/>
    </location>
</feature>
<dbReference type="Proteomes" id="UP000694941">
    <property type="component" value="Unplaced"/>
</dbReference>
<dbReference type="SMART" id="SM00220">
    <property type="entry name" value="S_TKc"/>
    <property type="match status" value="1"/>
</dbReference>
<keyword evidence="1" id="KW-0547">Nucleotide-binding</keyword>
<dbReference type="PROSITE" id="PS50011">
    <property type="entry name" value="PROTEIN_KINASE_DOM"/>
    <property type="match status" value="1"/>
</dbReference>
<dbReference type="Pfam" id="PF00069">
    <property type="entry name" value="Pkinase"/>
    <property type="match status" value="1"/>
</dbReference>
<accession>A0ABM1C3T3</accession>
<evidence type="ECO:0000313" key="5">
    <source>
        <dbReference type="RefSeq" id="XP_013793664.1"/>
    </source>
</evidence>
<protein>
    <submittedName>
        <fullName evidence="5">MAPK/MAK/MRK overlapping kinase-like</fullName>
    </submittedName>
</protein>
<evidence type="ECO:0000313" key="4">
    <source>
        <dbReference type="Proteomes" id="UP000694941"/>
    </source>
</evidence>
<dbReference type="SUPFAM" id="SSF56112">
    <property type="entry name" value="Protein kinase-like (PK-like)"/>
    <property type="match status" value="1"/>
</dbReference>
<dbReference type="GeneID" id="106477667"/>
<dbReference type="InterPro" id="IPR011009">
    <property type="entry name" value="Kinase-like_dom_sf"/>
</dbReference>
<gene>
    <name evidence="5" type="primary">LOC106477667</name>
</gene>
<keyword evidence="4" id="KW-1185">Reference proteome</keyword>
<evidence type="ECO:0000256" key="2">
    <source>
        <dbReference type="ARBA" id="ARBA00022840"/>
    </source>
</evidence>
<sequence>MALEARKRPLPEFRVKSYMFQLFKSLDYIHSNGIFHRDIKPENILIRDNLLKLADFGSCRSMYTSPPYTEYIATRWYRPPECLLTNGYYTYKMDIWAAGCVFFEALTNQPLFPGSSEMDQIAKIHYVIGTPRPCVLAKLRKR</sequence>
<name>A0ABM1C3T3_LIMPO</name>
<evidence type="ECO:0000259" key="3">
    <source>
        <dbReference type="PROSITE" id="PS50011"/>
    </source>
</evidence>
<dbReference type="InterPro" id="IPR050117">
    <property type="entry name" value="MAPK"/>
</dbReference>
<dbReference type="PROSITE" id="PS00108">
    <property type="entry name" value="PROTEIN_KINASE_ST"/>
    <property type="match status" value="1"/>
</dbReference>
<evidence type="ECO:0000256" key="1">
    <source>
        <dbReference type="ARBA" id="ARBA00022741"/>
    </source>
</evidence>
<feature type="non-terminal residue" evidence="5">
    <location>
        <position position="142"/>
    </location>
</feature>
<dbReference type="PANTHER" id="PTHR24055">
    <property type="entry name" value="MITOGEN-ACTIVATED PROTEIN KINASE"/>
    <property type="match status" value="1"/>
</dbReference>
<dbReference type="RefSeq" id="XP_013793664.1">
    <property type="nucleotide sequence ID" value="XM_013938210.1"/>
</dbReference>
<dbReference type="InterPro" id="IPR000719">
    <property type="entry name" value="Prot_kinase_dom"/>
</dbReference>
<proteinExistence type="predicted"/>
<organism evidence="4 5">
    <name type="scientific">Limulus polyphemus</name>
    <name type="common">Atlantic horseshoe crab</name>
    <dbReference type="NCBI Taxonomy" id="6850"/>
    <lineage>
        <taxon>Eukaryota</taxon>
        <taxon>Metazoa</taxon>
        <taxon>Ecdysozoa</taxon>
        <taxon>Arthropoda</taxon>
        <taxon>Chelicerata</taxon>
        <taxon>Merostomata</taxon>
        <taxon>Xiphosura</taxon>
        <taxon>Limulidae</taxon>
        <taxon>Limulus</taxon>
    </lineage>
</organism>
<dbReference type="Gene3D" id="1.10.510.10">
    <property type="entry name" value="Transferase(Phosphotransferase) domain 1"/>
    <property type="match status" value="1"/>
</dbReference>
<dbReference type="InterPro" id="IPR008271">
    <property type="entry name" value="Ser/Thr_kinase_AS"/>
</dbReference>